<dbReference type="Proteomes" id="UP001595978">
    <property type="component" value="Unassembled WGS sequence"/>
</dbReference>
<comment type="caution">
    <text evidence="2">The sequence shown here is derived from an EMBL/GenBank/DDBJ whole genome shotgun (WGS) entry which is preliminary data.</text>
</comment>
<keyword evidence="3" id="KW-1185">Reference proteome</keyword>
<gene>
    <name evidence="2" type="ORF">ACFPOH_07760</name>
</gene>
<evidence type="ECO:0000313" key="3">
    <source>
        <dbReference type="Proteomes" id="UP001595978"/>
    </source>
</evidence>
<dbReference type="RefSeq" id="WP_390309335.1">
    <property type="nucleotide sequence ID" value="NZ_JBHSNQ010000067.1"/>
</dbReference>
<accession>A0ABW0RCT6</accession>
<feature type="transmembrane region" description="Helical" evidence="1">
    <location>
        <begin position="12"/>
        <end position="36"/>
    </location>
</feature>
<organism evidence="2 3">
    <name type="scientific">Ureibacillus suwonensis</name>
    <dbReference type="NCBI Taxonomy" id="313007"/>
    <lineage>
        <taxon>Bacteria</taxon>
        <taxon>Bacillati</taxon>
        <taxon>Bacillota</taxon>
        <taxon>Bacilli</taxon>
        <taxon>Bacillales</taxon>
        <taxon>Caryophanaceae</taxon>
        <taxon>Ureibacillus</taxon>
    </lineage>
</organism>
<keyword evidence="1" id="KW-0812">Transmembrane</keyword>
<sequence>MEIDVKTKAMKKVMTVLLIWFLLFAVILSYGIYWLFFDWSRFKDELIAQSTSPDGTYTINAYLSNGGATLSHSVLGELVFNEKNEKPKRIYWEYKIDYAIIEWLDDDTVVINGVQLELPKETYDYRRGIK</sequence>
<dbReference type="Pfam" id="PF17428">
    <property type="entry name" value="DUF5412"/>
    <property type="match status" value="1"/>
</dbReference>
<proteinExistence type="predicted"/>
<dbReference type="EMBL" id="JBHSNQ010000067">
    <property type="protein sequence ID" value="MFC5541655.1"/>
    <property type="molecule type" value="Genomic_DNA"/>
</dbReference>
<keyword evidence="1" id="KW-1133">Transmembrane helix</keyword>
<name>A0ABW0RCT6_9BACL</name>
<reference evidence="3" key="1">
    <citation type="journal article" date="2019" name="Int. J. Syst. Evol. Microbiol.">
        <title>The Global Catalogue of Microorganisms (GCM) 10K type strain sequencing project: providing services to taxonomists for standard genome sequencing and annotation.</title>
        <authorList>
            <consortium name="The Broad Institute Genomics Platform"/>
            <consortium name="The Broad Institute Genome Sequencing Center for Infectious Disease"/>
            <person name="Wu L."/>
            <person name="Ma J."/>
        </authorList>
    </citation>
    <scope>NUCLEOTIDE SEQUENCE [LARGE SCALE GENOMIC DNA]</scope>
    <source>
        <strain evidence="3">CCUG 56331</strain>
    </source>
</reference>
<keyword evidence="1" id="KW-0472">Membrane</keyword>
<protein>
    <submittedName>
        <fullName evidence="2">DUF5412 domain-containing protein</fullName>
    </submittedName>
</protein>
<dbReference type="InterPro" id="IPR035406">
    <property type="entry name" value="DUF5412"/>
</dbReference>
<evidence type="ECO:0000256" key="1">
    <source>
        <dbReference type="SAM" id="Phobius"/>
    </source>
</evidence>
<evidence type="ECO:0000313" key="2">
    <source>
        <dbReference type="EMBL" id="MFC5541655.1"/>
    </source>
</evidence>